<reference evidence="3" key="1">
    <citation type="journal article" date="2019" name="Int. J. Syst. Evol. Microbiol.">
        <title>The Global Catalogue of Microorganisms (GCM) 10K type strain sequencing project: providing services to taxonomists for standard genome sequencing and annotation.</title>
        <authorList>
            <consortium name="The Broad Institute Genomics Platform"/>
            <consortium name="The Broad Institute Genome Sequencing Center for Infectious Disease"/>
            <person name="Wu L."/>
            <person name="Ma J."/>
        </authorList>
    </citation>
    <scope>NUCLEOTIDE SEQUENCE [LARGE SCALE GENOMIC DNA]</scope>
    <source>
        <strain evidence="3">CCM 9147</strain>
    </source>
</reference>
<name>A0ABW4DB84_9BACL</name>
<accession>A0ABW4DB84</accession>
<dbReference type="EMBL" id="JBHTNZ010000012">
    <property type="protein sequence ID" value="MFD1461972.1"/>
    <property type="molecule type" value="Genomic_DNA"/>
</dbReference>
<protein>
    <submittedName>
        <fullName evidence="2">Uncharacterized protein</fullName>
    </submittedName>
</protein>
<evidence type="ECO:0000256" key="1">
    <source>
        <dbReference type="SAM" id="MobiDB-lite"/>
    </source>
</evidence>
<evidence type="ECO:0000313" key="3">
    <source>
        <dbReference type="Proteomes" id="UP001597340"/>
    </source>
</evidence>
<evidence type="ECO:0000313" key="2">
    <source>
        <dbReference type="EMBL" id="MFD1461972.1"/>
    </source>
</evidence>
<feature type="region of interest" description="Disordered" evidence="1">
    <location>
        <begin position="1"/>
        <end position="84"/>
    </location>
</feature>
<proteinExistence type="predicted"/>
<dbReference type="Proteomes" id="UP001597340">
    <property type="component" value="Unassembled WGS sequence"/>
</dbReference>
<sequence>MHQPPLGANTLYVNTGGRDGENRIAGYPGKPSRNATGRGGRVSAKQIRVSGISPEEGGPEGDGASKQIVGVKKETDRTERPRGKGRLYLELVAYSGCRTCSLVSTAIPLVRTWRRLGHGHIP</sequence>
<feature type="compositionally biased region" description="Basic and acidic residues" evidence="1">
    <location>
        <begin position="71"/>
        <end position="82"/>
    </location>
</feature>
<keyword evidence="3" id="KW-1185">Reference proteome</keyword>
<gene>
    <name evidence="2" type="ORF">ACFQ5D_11255</name>
</gene>
<comment type="caution">
    <text evidence="2">The sequence shown here is derived from an EMBL/GenBank/DDBJ whole genome shotgun (WGS) entry which is preliminary data.</text>
</comment>
<organism evidence="2 3">
    <name type="scientific">Paenibacillus farraposensis</name>
    <dbReference type="NCBI Taxonomy" id="2807095"/>
    <lineage>
        <taxon>Bacteria</taxon>
        <taxon>Bacillati</taxon>
        <taxon>Bacillota</taxon>
        <taxon>Bacilli</taxon>
        <taxon>Bacillales</taxon>
        <taxon>Paenibacillaceae</taxon>
        <taxon>Paenibacillus</taxon>
    </lineage>
</organism>
<dbReference type="RefSeq" id="WP_229523197.1">
    <property type="nucleotide sequence ID" value="NZ_JAFFQR010000015.1"/>
</dbReference>